<dbReference type="KEGG" id="pfla:Pflav_017550"/>
<dbReference type="AlphaFoldDB" id="A0A6F8XNE1"/>
<keyword evidence="4" id="KW-0812">Transmembrane</keyword>
<dbReference type="InterPro" id="IPR027383">
    <property type="entry name" value="Znf_put"/>
</dbReference>
<dbReference type="Gene3D" id="1.10.10.1320">
    <property type="entry name" value="Anti-sigma factor, zinc-finger domain"/>
    <property type="match status" value="1"/>
</dbReference>
<feature type="domain" description="Putative zinc-finger" evidence="5">
    <location>
        <begin position="3"/>
        <end position="37"/>
    </location>
</feature>
<keyword evidence="1" id="KW-0805">Transcription regulation</keyword>
<feature type="transmembrane region" description="Helical" evidence="4">
    <location>
        <begin position="79"/>
        <end position="100"/>
    </location>
</feature>
<dbReference type="RefSeq" id="WP_173035105.1">
    <property type="nucleotide sequence ID" value="NZ_AP022870.1"/>
</dbReference>
<reference evidence="6 7" key="2">
    <citation type="submission" date="2020-03" db="EMBL/GenBank/DDBJ databases">
        <authorList>
            <person name="Ichikawa N."/>
            <person name="Kimura A."/>
            <person name="Kitahashi Y."/>
            <person name="Uohara A."/>
        </authorList>
    </citation>
    <scope>NUCLEOTIDE SEQUENCE [LARGE SCALE GENOMIC DNA]</scope>
    <source>
        <strain evidence="6 7">NBRC 107702</strain>
    </source>
</reference>
<dbReference type="Pfam" id="PF13490">
    <property type="entry name" value="zf-HC2"/>
    <property type="match status" value="1"/>
</dbReference>
<feature type="transmembrane region" description="Helical" evidence="4">
    <location>
        <begin position="120"/>
        <end position="140"/>
    </location>
</feature>
<reference evidence="6 7" key="1">
    <citation type="submission" date="2020-03" db="EMBL/GenBank/DDBJ databases">
        <title>Whole genome shotgun sequence of Phytohabitans flavus NBRC 107702.</title>
        <authorList>
            <person name="Komaki H."/>
            <person name="Tamura T."/>
        </authorList>
    </citation>
    <scope>NUCLEOTIDE SEQUENCE [LARGE SCALE GENOMIC DNA]</scope>
    <source>
        <strain evidence="6 7">NBRC 107702</strain>
    </source>
</reference>
<feature type="region of interest" description="Disordered" evidence="3">
    <location>
        <begin position="201"/>
        <end position="232"/>
    </location>
</feature>
<evidence type="ECO:0000256" key="2">
    <source>
        <dbReference type="ARBA" id="ARBA00023163"/>
    </source>
</evidence>
<keyword evidence="4" id="KW-0472">Membrane</keyword>
<evidence type="ECO:0000313" key="7">
    <source>
        <dbReference type="Proteomes" id="UP000502508"/>
    </source>
</evidence>
<accession>A0A6F8XNE1</accession>
<feature type="transmembrane region" description="Helical" evidence="4">
    <location>
        <begin position="147"/>
        <end position="165"/>
    </location>
</feature>
<evidence type="ECO:0000256" key="3">
    <source>
        <dbReference type="SAM" id="MobiDB-lite"/>
    </source>
</evidence>
<evidence type="ECO:0000256" key="4">
    <source>
        <dbReference type="SAM" id="Phobius"/>
    </source>
</evidence>
<organism evidence="6 7">
    <name type="scientific">Phytohabitans flavus</name>
    <dbReference type="NCBI Taxonomy" id="1076124"/>
    <lineage>
        <taxon>Bacteria</taxon>
        <taxon>Bacillati</taxon>
        <taxon>Actinomycetota</taxon>
        <taxon>Actinomycetes</taxon>
        <taxon>Micromonosporales</taxon>
        <taxon>Micromonosporaceae</taxon>
    </lineage>
</organism>
<evidence type="ECO:0000259" key="5">
    <source>
        <dbReference type="Pfam" id="PF13490"/>
    </source>
</evidence>
<sequence>MGCEHFRESLSVRLDGEESLAEREATDAHLAGCVACRDWFDAAARVTRLMRTAPAPTGIAVDDTVLEAAPGPRRARLSAALRILLGAFGLAQFLLGAAQIGGSAATQHLHAAGAGAGGHLWHESAAWNLAVAAGFAWIALRRTRPTGIVPTLTAFVGALTLLTMNDLIAGRVDLTRVLSHSIIVAGYAIILVMSRLGIGPGEPPAGRGDRRDRWRASFDPEPETAPARPTLRLVPGQLRATGAVHARADDRWAA</sequence>
<dbReference type="Proteomes" id="UP000502508">
    <property type="component" value="Chromosome"/>
</dbReference>
<feature type="transmembrane region" description="Helical" evidence="4">
    <location>
        <begin position="177"/>
        <end position="198"/>
    </location>
</feature>
<feature type="compositionally biased region" description="Basic and acidic residues" evidence="3">
    <location>
        <begin position="207"/>
        <end position="218"/>
    </location>
</feature>
<keyword evidence="4" id="KW-1133">Transmembrane helix</keyword>
<keyword evidence="2" id="KW-0804">Transcription</keyword>
<evidence type="ECO:0000256" key="1">
    <source>
        <dbReference type="ARBA" id="ARBA00023015"/>
    </source>
</evidence>
<keyword evidence="7" id="KW-1185">Reference proteome</keyword>
<gene>
    <name evidence="6" type="ORF">Pflav_017550</name>
</gene>
<proteinExistence type="predicted"/>
<evidence type="ECO:0000313" key="6">
    <source>
        <dbReference type="EMBL" id="BCB75345.1"/>
    </source>
</evidence>
<dbReference type="EMBL" id="AP022870">
    <property type="protein sequence ID" value="BCB75345.1"/>
    <property type="molecule type" value="Genomic_DNA"/>
</dbReference>
<dbReference type="InterPro" id="IPR041916">
    <property type="entry name" value="Anti_sigma_zinc_sf"/>
</dbReference>
<protein>
    <submittedName>
        <fullName evidence="6">Membrane protein</fullName>
    </submittedName>
</protein>
<name>A0A6F8XNE1_9ACTN</name>